<keyword evidence="2 4" id="KW-0378">Hydrolase</keyword>
<dbReference type="InterPro" id="IPR023214">
    <property type="entry name" value="HAD_sf"/>
</dbReference>
<protein>
    <submittedName>
        <fullName evidence="4">Phosphatase</fullName>
        <ecNumber evidence="4">3.1.3.-</ecNumber>
    </submittedName>
</protein>
<comment type="caution">
    <text evidence="4">The sequence shown here is derived from an EMBL/GenBank/DDBJ whole genome shotgun (WGS) entry which is preliminary data.</text>
</comment>
<name>A0ABN7YV19_9BURK</name>
<dbReference type="Gene3D" id="3.40.50.1000">
    <property type="entry name" value="HAD superfamily/HAD-like"/>
    <property type="match status" value="1"/>
</dbReference>
<dbReference type="PANTHER" id="PTHR43344:SF13">
    <property type="entry name" value="PHOSPHATASE RV3661-RELATED"/>
    <property type="match status" value="1"/>
</dbReference>
<keyword evidence="3" id="KW-0460">Magnesium</keyword>
<dbReference type="InterPro" id="IPR050582">
    <property type="entry name" value="HAD-like_SerB"/>
</dbReference>
<accession>A0ABN7YV19</accession>
<dbReference type="InterPro" id="IPR036412">
    <property type="entry name" value="HAD-like_sf"/>
</dbReference>
<dbReference type="CDD" id="cd02612">
    <property type="entry name" value="HAD_PGPPase"/>
    <property type="match status" value="1"/>
</dbReference>
<dbReference type="Pfam" id="PF12710">
    <property type="entry name" value="HAD"/>
    <property type="match status" value="1"/>
</dbReference>
<dbReference type="Gene3D" id="1.20.1440.100">
    <property type="entry name" value="SG protein - dephosphorylation function"/>
    <property type="match status" value="1"/>
</dbReference>
<dbReference type="GO" id="GO:0016787">
    <property type="term" value="F:hydrolase activity"/>
    <property type="evidence" value="ECO:0007669"/>
    <property type="project" value="UniProtKB-KW"/>
</dbReference>
<dbReference type="Proteomes" id="UP000727654">
    <property type="component" value="Unassembled WGS sequence"/>
</dbReference>
<sequence length="245" mass="27254">MAGASAVAHRPAHLIKVKSRPMNLALFDLDHTLIPTDSDHEWGRFLVRQGVVDEESYRRKNDEFYGHYKAGTLDIQEFLRFALAPLAANPRDRLEALRQRFMHEVIDPVITPQARALVYKHIEAGDLCAVVTATNSFVTAPIVAAFGIKHLIATEPATVDGKPGSQFTGEVHGVPSFREGKITRVDAWLKSQGTHWDDFGTTVFYSDSANDLPLLEKASEPIATNPDDRLRQHAAAAGWRIMDLF</sequence>
<dbReference type="NCBIfam" id="TIGR01490">
    <property type="entry name" value="HAD-SF-IB-hyp1"/>
    <property type="match status" value="1"/>
</dbReference>
<gene>
    <name evidence="4" type="ORF">LMG23992_03178</name>
</gene>
<keyword evidence="5" id="KW-1185">Reference proteome</keyword>
<evidence type="ECO:0000256" key="1">
    <source>
        <dbReference type="ARBA" id="ARBA00022723"/>
    </source>
</evidence>
<dbReference type="NCBIfam" id="TIGR01488">
    <property type="entry name" value="HAD-SF-IB"/>
    <property type="match status" value="1"/>
</dbReference>
<evidence type="ECO:0000256" key="3">
    <source>
        <dbReference type="ARBA" id="ARBA00022842"/>
    </source>
</evidence>
<dbReference type="EMBL" id="CAJZAI010000007">
    <property type="protein sequence ID" value="CAG9176241.1"/>
    <property type="molecule type" value="Genomic_DNA"/>
</dbReference>
<dbReference type="EC" id="3.1.3.-" evidence="4"/>
<proteinExistence type="predicted"/>
<organism evidence="4 5">
    <name type="scientific">Cupriavidus laharis</name>
    <dbReference type="NCBI Taxonomy" id="151654"/>
    <lineage>
        <taxon>Bacteria</taxon>
        <taxon>Pseudomonadati</taxon>
        <taxon>Pseudomonadota</taxon>
        <taxon>Betaproteobacteria</taxon>
        <taxon>Burkholderiales</taxon>
        <taxon>Burkholderiaceae</taxon>
        <taxon>Cupriavidus</taxon>
    </lineage>
</organism>
<evidence type="ECO:0000313" key="5">
    <source>
        <dbReference type="Proteomes" id="UP000727654"/>
    </source>
</evidence>
<dbReference type="SUPFAM" id="SSF56784">
    <property type="entry name" value="HAD-like"/>
    <property type="match status" value="1"/>
</dbReference>
<evidence type="ECO:0000256" key="2">
    <source>
        <dbReference type="ARBA" id="ARBA00022801"/>
    </source>
</evidence>
<dbReference type="PANTHER" id="PTHR43344">
    <property type="entry name" value="PHOSPHOSERINE PHOSPHATASE"/>
    <property type="match status" value="1"/>
</dbReference>
<evidence type="ECO:0000313" key="4">
    <source>
        <dbReference type="EMBL" id="CAG9176241.1"/>
    </source>
</evidence>
<reference evidence="4 5" key="1">
    <citation type="submission" date="2021-08" db="EMBL/GenBank/DDBJ databases">
        <authorList>
            <person name="Peeters C."/>
        </authorList>
    </citation>
    <scope>NUCLEOTIDE SEQUENCE [LARGE SCALE GENOMIC DNA]</scope>
    <source>
        <strain evidence="4 5">LMG 23992</strain>
    </source>
</reference>
<keyword evidence="1" id="KW-0479">Metal-binding</keyword>
<dbReference type="InterPro" id="IPR006385">
    <property type="entry name" value="HAD_hydro_SerB1"/>
</dbReference>